<dbReference type="Proteomes" id="UP000274850">
    <property type="component" value="Segment"/>
</dbReference>
<gene>
    <name evidence="1" type="ORF">BQ9231_00350</name>
</gene>
<organism evidence="1">
    <name type="scientific">Cedratvirus lausannensis</name>
    <dbReference type="NCBI Taxonomy" id="2023205"/>
    <lineage>
        <taxon>Viruses</taxon>
        <taxon>Pithoviruses</taxon>
        <taxon>Orthocedratvirinae</taxon>
        <taxon>Alphacedratvirus</taxon>
        <taxon>Alphacedratvirus francolausannense</taxon>
    </lineage>
</organism>
<evidence type="ECO:0000313" key="1">
    <source>
        <dbReference type="EMBL" id="SOB74233.1"/>
    </source>
</evidence>
<protein>
    <submittedName>
        <fullName evidence="1">Uncharacterized protein</fullName>
    </submittedName>
</protein>
<sequence length="173" mass="19698">MSSGSYPMRTIHDLPPELVNMVYSYCPRDLTNAPPNVVQRCTEEGVYREALGGRRVYPGFTAKETYEIYSVGGKFIPLYYNGSSYYIPIFRRTTIPQLVDEISNTVRENKRIELSVSNQRIVLGSVHPNLILTRGPMNVTSPLFARKTKFTRVPTKEPNVNIYDSDSVHLYAL</sequence>
<reference evidence="1" key="1">
    <citation type="submission" date="2017-08" db="EMBL/GenBank/DDBJ databases">
        <authorList>
            <person name="de Groot N.N."/>
        </authorList>
    </citation>
    <scope>NUCLEOTIDE SEQUENCE</scope>
</reference>
<name>A0A285PX43_9VIRU</name>
<keyword evidence="2" id="KW-1185">Reference proteome</keyword>
<evidence type="ECO:0000313" key="2">
    <source>
        <dbReference type="Proteomes" id="UP000274850"/>
    </source>
</evidence>
<accession>A0A285PX43</accession>
<dbReference type="EMBL" id="LT907979">
    <property type="protein sequence ID" value="SOB74233.1"/>
    <property type="molecule type" value="Genomic_DNA"/>
</dbReference>
<proteinExistence type="predicted"/>